<dbReference type="SUPFAM" id="SSF53756">
    <property type="entry name" value="UDP-Glycosyltransferase/glycogen phosphorylase"/>
    <property type="match status" value="1"/>
</dbReference>
<evidence type="ECO:0000313" key="3">
    <source>
        <dbReference type="EMBL" id="MCW7754096.1"/>
    </source>
</evidence>
<dbReference type="RefSeq" id="WP_265425016.1">
    <property type="nucleotide sequence ID" value="NZ_JAPFPW010000009.1"/>
</dbReference>
<proteinExistence type="predicted"/>
<dbReference type="Pfam" id="PF00534">
    <property type="entry name" value="Glycos_transf_1"/>
    <property type="match status" value="1"/>
</dbReference>
<organism evidence="3 4">
    <name type="scientific">Desulfobotulus pelophilus</name>
    <dbReference type="NCBI Taxonomy" id="2823377"/>
    <lineage>
        <taxon>Bacteria</taxon>
        <taxon>Pseudomonadati</taxon>
        <taxon>Thermodesulfobacteriota</taxon>
        <taxon>Desulfobacteria</taxon>
        <taxon>Desulfobacterales</taxon>
        <taxon>Desulfobacteraceae</taxon>
        <taxon>Desulfobotulus</taxon>
    </lineage>
</organism>
<evidence type="ECO:0000259" key="1">
    <source>
        <dbReference type="Pfam" id="PF00534"/>
    </source>
</evidence>
<dbReference type="InterPro" id="IPR001296">
    <property type="entry name" value="Glyco_trans_1"/>
</dbReference>
<dbReference type="InterPro" id="IPR028098">
    <property type="entry name" value="Glyco_trans_4-like_N"/>
</dbReference>
<reference evidence="3 4" key="1">
    <citation type="submission" date="2022-11" db="EMBL/GenBank/DDBJ databases">
        <title>Desulfobotulus tamanensis H1 sp. nov. - anaerobic, alkaliphilic, sulphate reducing bacterium isolated from terrestrial mud volcano.</title>
        <authorList>
            <person name="Frolova A."/>
            <person name="Merkel A.Y."/>
            <person name="Slobodkin A.I."/>
        </authorList>
    </citation>
    <scope>NUCLEOTIDE SEQUENCE [LARGE SCALE GENOMIC DNA]</scope>
    <source>
        <strain evidence="3 4">H1</strain>
    </source>
</reference>
<accession>A0ABT3NA92</accession>
<keyword evidence="4" id="KW-1185">Reference proteome</keyword>
<evidence type="ECO:0000259" key="2">
    <source>
        <dbReference type="Pfam" id="PF13439"/>
    </source>
</evidence>
<sequence length="390" mass="43299">MVGKKITVLQILPDLETGGVEQGTLELGNFLVAYGHTSLVISRGGRMVEDLVSGGSQHIFMPFIGEKSPRPLGHIPALRRLLQKVDVVHLRSRVPAWAGWLAWKSLPEKKRPLLITTFHGVYSVNSYSAIMTKGERVIAVSDAILQHILANYSMDPERLIRIPRGADSRRFDPGLVSAEKREAIRKEWGCGQDSPLILVPGRFSRIKGQDFVLQAMEGLRELPWQLVFVGDPAENPAYAEELGRMASGFGKRIVLAGYRKDMPEVMAASDLVLSPSRQPESFGRVLAEAGMMEKPVLASAHGGSLEIVEDGRTGLLFSPEDEDDFRKKLQILLQNDAVRESMGKEAGRRIRAHFTIEAMCCKTLELYLTVLEEKKGPGWQQGGENRRIPQ</sequence>
<dbReference type="Proteomes" id="UP001209681">
    <property type="component" value="Unassembled WGS sequence"/>
</dbReference>
<name>A0ABT3NA92_9BACT</name>
<comment type="caution">
    <text evidence="3">The sequence shown here is derived from an EMBL/GenBank/DDBJ whole genome shotgun (WGS) entry which is preliminary data.</text>
</comment>
<gene>
    <name evidence="3" type="ORF">OOT00_08860</name>
</gene>
<feature type="domain" description="Glycosyl transferase family 1" evidence="1">
    <location>
        <begin position="181"/>
        <end position="346"/>
    </location>
</feature>
<dbReference type="CDD" id="cd03819">
    <property type="entry name" value="GT4_WavL-like"/>
    <property type="match status" value="1"/>
</dbReference>
<dbReference type="PANTHER" id="PTHR12526">
    <property type="entry name" value="GLYCOSYLTRANSFERASE"/>
    <property type="match status" value="1"/>
</dbReference>
<evidence type="ECO:0000313" key="4">
    <source>
        <dbReference type="Proteomes" id="UP001209681"/>
    </source>
</evidence>
<dbReference type="Pfam" id="PF13439">
    <property type="entry name" value="Glyco_transf_4"/>
    <property type="match status" value="1"/>
</dbReference>
<protein>
    <submittedName>
        <fullName evidence="3">Glycosyltransferase family 4 protein</fullName>
    </submittedName>
</protein>
<dbReference type="PANTHER" id="PTHR12526:SF638">
    <property type="entry name" value="SPORE COAT PROTEIN SA"/>
    <property type="match status" value="1"/>
</dbReference>
<dbReference type="Gene3D" id="3.40.50.2000">
    <property type="entry name" value="Glycogen Phosphorylase B"/>
    <property type="match status" value="2"/>
</dbReference>
<feature type="domain" description="Glycosyltransferase subfamily 4-like N-terminal" evidence="2">
    <location>
        <begin position="18"/>
        <end position="169"/>
    </location>
</feature>
<dbReference type="EMBL" id="JAPFPW010000009">
    <property type="protein sequence ID" value="MCW7754096.1"/>
    <property type="molecule type" value="Genomic_DNA"/>
</dbReference>